<evidence type="ECO:0000313" key="1">
    <source>
        <dbReference type="EMBL" id="GBN31481.1"/>
    </source>
</evidence>
<accession>A0A4Y2MWE9</accession>
<keyword evidence="2" id="KW-1185">Reference proteome</keyword>
<evidence type="ECO:0000313" key="2">
    <source>
        <dbReference type="Proteomes" id="UP000499080"/>
    </source>
</evidence>
<protein>
    <submittedName>
        <fullName evidence="1">Uncharacterized protein</fullName>
    </submittedName>
</protein>
<dbReference type="EMBL" id="BGPR01008086">
    <property type="protein sequence ID" value="GBN31481.1"/>
    <property type="molecule type" value="Genomic_DNA"/>
</dbReference>
<proteinExistence type="predicted"/>
<dbReference type="Proteomes" id="UP000499080">
    <property type="component" value="Unassembled WGS sequence"/>
</dbReference>
<sequence length="166" mass="19356">MTNEEIRKLMFTHIIDNKIKESIQCLDYHGVNQRKMLNEDDDEQHEKAYIKCTDSLHFSTPQRERERVCISVIWRAARIFLRGTAAGSIISLRKAWGIFYAVMPWNIHTTSTEGDEEISPDTSLDLPRCSPNGIINEIDRPVVSSERLFGLHITFGRDARFKERYR</sequence>
<comment type="caution">
    <text evidence="1">The sequence shown here is derived from an EMBL/GenBank/DDBJ whole genome shotgun (WGS) entry which is preliminary data.</text>
</comment>
<organism evidence="1 2">
    <name type="scientific">Araneus ventricosus</name>
    <name type="common">Orbweaver spider</name>
    <name type="synonym">Epeira ventricosa</name>
    <dbReference type="NCBI Taxonomy" id="182803"/>
    <lineage>
        <taxon>Eukaryota</taxon>
        <taxon>Metazoa</taxon>
        <taxon>Ecdysozoa</taxon>
        <taxon>Arthropoda</taxon>
        <taxon>Chelicerata</taxon>
        <taxon>Arachnida</taxon>
        <taxon>Araneae</taxon>
        <taxon>Araneomorphae</taxon>
        <taxon>Entelegynae</taxon>
        <taxon>Araneoidea</taxon>
        <taxon>Araneidae</taxon>
        <taxon>Araneus</taxon>
    </lineage>
</organism>
<name>A0A4Y2MWE9_ARAVE</name>
<dbReference type="AlphaFoldDB" id="A0A4Y2MWE9"/>
<reference evidence="1 2" key="1">
    <citation type="journal article" date="2019" name="Sci. Rep.">
        <title>Orb-weaving spider Araneus ventricosus genome elucidates the spidroin gene catalogue.</title>
        <authorList>
            <person name="Kono N."/>
            <person name="Nakamura H."/>
            <person name="Ohtoshi R."/>
            <person name="Moran D.A.P."/>
            <person name="Shinohara A."/>
            <person name="Yoshida Y."/>
            <person name="Fujiwara M."/>
            <person name="Mori M."/>
            <person name="Tomita M."/>
            <person name="Arakawa K."/>
        </authorList>
    </citation>
    <scope>NUCLEOTIDE SEQUENCE [LARGE SCALE GENOMIC DNA]</scope>
</reference>
<gene>
    <name evidence="1" type="ORF">AVEN_70065_1</name>
</gene>